<evidence type="ECO:0000313" key="2">
    <source>
        <dbReference type="Proteomes" id="UP001439008"/>
    </source>
</evidence>
<gene>
    <name evidence="1" type="ORF">MHBO_002877</name>
</gene>
<proteinExistence type="predicted"/>
<sequence length="108" mass="12825">MDNSFLVICLDRDKTHSLSPLYNSQKTPNSKQKEISEKIDYIGGNKTHSIKSNSNEYAERLCKLINLYYDKYEFEEKHLVLVHVLKFILVKSRKRNNLKNRKMAKNEF</sequence>
<keyword evidence="2" id="KW-1185">Reference proteome</keyword>
<organism evidence="1 2">
    <name type="scientific">Bonamia ostreae</name>
    <dbReference type="NCBI Taxonomy" id="126728"/>
    <lineage>
        <taxon>Eukaryota</taxon>
        <taxon>Sar</taxon>
        <taxon>Rhizaria</taxon>
        <taxon>Endomyxa</taxon>
        <taxon>Ascetosporea</taxon>
        <taxon>Haplosporida</taxon>
        <taxon>Bonamia</taxon>
    </lineage>
</organism>
<evidence type="ECO:0000313" key="1">
    <source>
        <dbReference type="EMBL" id="MES1921340.1"/>
    </source>
</evidence>
<accession>A0ABV2ANT7</accession>
<comment type="caution">
    <text evidence="1">The sequence shown here is derived from an EMBL/GenBank/DDBJ whole genome shotgun (WGS) entry which is preliminary data.</text>
</comment>
<dbReference type="EMBL" id="JBDODL010001260">
    <property type="protein sequence ID" value="MES1921340.1"/>
    <property type="molecule type" value="Genomic_DNA"/>
</dbReference>
<reference evidence="1 2" key="1">
    <citation type="journal article" date="2024" name="BMC Biol.">
        <title>Comparative genomics of Ascetosporea gives new insight into the evolutionary basis for animal parasitism in Rhizaria.</title>
        <authorList>
            <person name="Hiltunen Thoren M."/>
            <person name="Onut-Brannstrom I."/>
            <person name="Alfjorden A."/>
            <person name="Peckova H."/>
            <person name="Swords F."/>
            <person name="Hooper C."/>
            <person name="Holzer A.S."/>
            <person name="Bass D."/>
            <person name="Burki F."/>
        </authorList>
    </citation>
    <scope>NUCLEOTIDE SEQUENCE [LARGE SCALE GENOMIC DNA]</scope>
    <source>
        <strain evidence="1">20-A016</strain>
    </source>
</reference>
<dbReference type="Proteomes" id="UP001439008">
    <property type="component" value="Unassembled WGS sequence"/>
</dbReference>
<protein>
    <submittedName>
        <fullName evidence="1">Uncharacterized protein</fullName>
    </submittedName>
</protein>
<name>A0ABV2ANT7_9EUKA</name>